<evidence type="ECO:0000313" key="3">
    <source>
        <dbReference type="Proteomes" id="UP000017747"/>
    </source>
</evidence>
<dbReference type="SUPFAM" id="SSF51735">
    <property type="entry name" value="NAD(P)-binding Rossmann-fold domains"/>
    <property type="match status" value="1"/>
</dbReference>
<keyword evidence="2" id="KW-0966">Cell projection</keyword>
<dbReference type="EMBL" id="AXUN02000135">
    <property type="protein sequence ID" value="ETA81271.1"/>
    <property type="molecule type" value="Genomic_DNA"/>
</dbReference>
<dbReference type="eggNOG" id="COG4091">
    <property type="taxonomic scope" value="Bacteria"/>
</dbReference>
<name>V7I7M2_9CLOT</name>
<comment type="caution">
    <text evidence="2">The sequence shown here is derived from an EMBL/GenBank/DDBJ whole genome shotgun (WGS) entry which is preliminary data.</text>
</comment>
<dbReference type="Proteomes" id="UP000017747">
    <property type="component" value="Unassembled WGS sequence"/>
</dbReference>
<dbReference type="PANTHER" id="PTHR37850">
    <property type="entry name" value="STRU PROTEIN"/>
    <property type="match status" value="1"/>
</dbReference>
<organism evidence="2 3">
    <name type="scientific">Youngiibacter fragilis 232.1</name>
    <dbReference type="NCBI Taxonomy" id="994573"/>
    <lineage>
        <taxon>Bacteria</taxon>
        <taxon>Bacillati</taxon>
        <taxon>Bacillota</taxon>
        <taxon>Clostridia</taxon>
        <taxon>Eubacteriales</taxon>
        <taxon>Clostridiaceae</taxon>
        <taxon>Youngiibacter</taxon>
    </lineage>
</organism>
<evidence type="ECO:0000313" key="2">
    <source>
        <dbReference type="EMBL" id="ETA81271.1"/>
    </source>
</evidence>
<dbReference type="AlphaFoldDB" id="V7I7M2"/>
<keyword evidence="2" id="KW-0969">Cilium</keyword>
<keyword evidence="3" id="KW-1185">Reference proteome</keyword>
<dbReference type="SMART" id="SM00858">
    <property type="entry name" value="SAF"/>
    <property type="match status" value="1"/>
</dbReference>
<dbReference type="PATRIC" id="fig|994573.3.peg.1322"/>
<gene>
    <name evidence="2" type="ORF">T472_0207100</name>
</gene>
<dbReference type="STRING" id="994573.T472_0207100"/>
<dbReference type="OrthoDB" id="9777844at2"/>
<sequence length="469" mass="51063">MIYHHIFEKYGNKEVVRAAIIGAGHFGTAVVTQQLHVSGFSVPIVADRNLESARGAFLKAGVADERIKYSADSDEMRSLLLSGFYIYTDSVESIMGIPEIDIICEGTGVPESAANHCKMAIDSGKHIAIISKELDSVIGPQLKKMAKERGLVYTPVDGDQHGLLIQMVEWAKEIGLTVITAGKSRDGEFILDEANNTVSIAADGITVHESVSVKISDTDKTYLQMIPEGCAREYLDRRAEILSSLPNAGGFDLCELTIMANSTGMKPYTPSLTQGTLRITELPVAYCSSTNGGIYENTEGIIDVHTCLRRSDESGMGGGVFMVVRCDNAYSNYILTTKGQIPNYDLSTAVIYRPYHLCGVEVTTSLKTAVLLGLDTGSKDYRQDYDLVRIAARDIEAGEVFGNDHDVKLTSNIVPSTVYGKDNAVPAHMLNGHTARMSIKKGSTITYDMVNEPSHSLLWELRKAQEVSS</sequence>
<dbReference type="RefSeq" id="WP_023388694.1">
    <property type="nucleotide sequence ID" value="NZ_AXUN02000135.1"/>
</dbReference>
<keyword evidence="2" id="KW-0282">Flagellum</keyword>
<reference evidence="2 3" key="1">
    <citation type="journal article" date="2014" name="Genome Announc.">
        <title>Genome Sequence of Youngiibacter fragilis, the Type Strain of the Genus Youngiibacter.</title>
        <authorList>
            <person name="Wawrik C.B."/>
            <person name="Callaghan A.V."/>
            <person name="Stamps B.W."/>
            <person name="Wawrik B."/>
        </authorList>
    </citation>
    <scope>NUCLEOTIDE SEQUENCE [LARGE SCALE GENOMIC DNA]</scope>
    <source>
        <strain evidence="2 3">232.1</strain>
    </source>
</reference>
<dbReference type="InterPro" id="IPR013974">
    <property type="entry name" value="SAF"/>
</dbReference>
<dbReference type="Pfam" id="PF21135">
    <property type="entry name" value="DRL_cat"/>
    <property type="match status" value="1"/>
</dbReference>
<dbReference type="InterPro" id="IPR036291">
    <property type="entry name" value="NAD(P)-bd_dom_sf"/>
</dbReference>
<dbReference type="Pfam" id="PF08666">
    <property type="entry name" value="SAF"/>
    <property type="match status" value="1"/>
</dbReference>
<dbReference type="PANTHER" id="PTHR37850:SF3">
    <property type="entry name" value="BLR7815 PROTEIN"/>
    <property type="match status" value="1"/>
</dbReference>
<feature type="domain" description="SAF" evidence="1">
    <location>
        <begin position="386"/>
        <end position="451"/>
    </location>
</feature>
<evidence type="ECO:0000259" key="1">
    <source>
        <dbReference type="SMART" id="SM00858"/>
    </source>
</evidence>
<dbReference type="InterPro" id="IPR048423">
    <property type="entry name" value="DRL_cat"/>
</dbReference>
<protein>
    <submittedName>
        <fullName evidence="2">Flagellar protein FlgA</fullName>
    </submittedName>
</protein>
<proteinExistence type="predicted"/>
<accession>V7I7M2</accession>
<dbReference type="Gene3D" id="3.40.50.720">
    <property type="entry name" value="NAD(P)-binding Rossmann-like Domain"/>
    <property type="match status" value="1"/>
</dbReference>